<gene>
    <name evidence="2" type="ORF">HYPSUDRAFT_535968</name>
</gene>
<feature type="compositionally biased region" description="Low complexity" evidence="1">
    <location>
        <begin position="41"/>
        <end position="50"/>
    </location>
</feature>
<sequence>MSASISSGTLAAGSGRAGANEVREGSLAPTVCAVRTSPQRAAATTDFDFASANGGERGTDDCSCDGGVLSSQPRRRLRSSRMRRRRPRTTLRNRSSMRWRHPPGERAIDTTATMWWDGDK</sequence>
<keyword evidence="3" id="KW-1185">Reference proteome</keyword>
<organism evidence="2 3">
    <name type="scientific">Hypholoma sublateritium (strain FD-334 SS-4)</name>
    <dbReference type="NCBI Taxonomy" id="945553"/>
    <lineage>
        <taxon>Eukaryota</taxon>
        <taxon>Fungi</taxon>
        <taxon>Dikarya</taxon>
        <taxon>Basidiomycota</taxon>
        <taxon>Agaricomycotina</taxon>
        <taxon>Agaricomycetes</taxon>
        <taxon>Agaricomycetidae</taxon>
        <taxon>Agaricales</taxon>
        <taxon>Agaricineae</taxon>
        <taxon>Strophariaceae</taxon>
        <taxon>Hypholoma</taxon>
    </lineage>
</organism>
<feature type="region of interest" description="Disordered" evidence="1">
    <location>
        <begin position="1"/>
        <end position="120"/>
    </location>
</feature>
<dbReference type="AlphaFoldDB" id="A0A0D2MKH6"/>
<feature type="compositionally biased region" description="Basic residues" evidence="1">
    <location>
        <begin position="73"/>
        <end position="101"/>
    </location>
</feature>
<dbReference type="EMBL" id="KN817538">
    <property type="protein sequence ID" value="KJA24183.1"/>
    <property type="molecule type" value="Genomic_DNA"/>
</dbReference>
<evidence type="ECO:0000313" key="2">
    <source>
        <dbReference type="EMBL" id="KJA24183.1"/>
    </source>
</evidence>
<reference evidence="3" key="1">
    <citation type="submission" date="2014-04" db="EMBL/GenBank/DDBJ databases">
        <title>Evolutionary Origins and Diversification of the Mycorrhizal Mutualists.</title>
        <authorList>
            <consortium name="DOE Joint Genome Institute"/>
            <consortium name="Mycorrhizal Genomics Consortium"/>
            <person name="Kohler A."/>
            <person name="Kuo A."/>
            <person name="Nagy L.G."/>
            <person name="Floudas D."/>
            <person name="Copeland A."/>
            <person name="Barry K.W."/>
            <person name="Cichocki N."/>
            <person name="Veneault-Fourrey C."/>
            <person name="LaButti K."/>
            <person name="Lindquist E.A."/>
            <person name="Lipzen A."/>
            <person name="Lundell T."/>
            <person name="Morin E."/>
            <person name="Murat C."/>
            <person name="Riley R."/>
            <person name="Ohm R."/>
            <person name="Sun H."/>
            <person name="Tunlid A."/>
            <person name="Henrissat B."/>
            <person name="Grigoriev I.V."/>
            <person name="Hibbett D.S."/>
            <person name="Martin F."/>
        </authorList>
    </citation>
    <scope>NUCLEOTIDE SEQUENCE [LARGE SCALE GENOMIC DNA]</scope>
    <source>
        <strain evidence="3">FD-334 SS-4</strain>
    </source>
</reference>
<accession>A0A0D2MKH6</accession>
<evidence type="ECO:0000313" key="3">
    <source>
        <dbReference type="Proteomes" id="UP000054270"/>
    </source>
</evidence>
<protein>
    <submittedName>
        <fullName evidence="2">Uncharacterized protein</fullName>
    </submittedName>
</protein>
<dbReference type="Proteomes" id="UP000054270">
    <property type="component" value="Unassembled WGS sequence"/>
</dbReference>
<proteinExistence type="predicted"/>
<name>A0A0D2MKH6_HYPSF</name>
<evidence type="ECO:0000256" key="1">
    <source>
        <dbReference type="SAM" id="MobiDB-lite"/>
    </source>
</evidence>